<evidence type="ECO:0000313" key="2">
    <source>
        <dbReference type="Proteomes" id="UP000694846"/>
    </source>
</evidence>
<name>A0A8B8G4L7_9HEMI</name>
<dbReference type="PANTHER" id="PTHR31305">
    <property type="entry name" value="SNARE-ASSOCIATED PROTEIN SNAPIN"/>
    <property type="match status" value="1"/>
</dbReference>
<dbReference type="GO" id="GO:0032418">
    <property type="term" value="P:lysosome localization"/>
    <property type="evidence" value="ECO:0007669"/>
    <property type="project" value="TreeGrafter"/>
</dbReference>
<feature type="compositionally biased region" description="Polar residues" evidence="1">
    <location>
        <begin position="7"/>
        <end position="16"/>
    </location>
</feature>
<dbReference type="PANTHER" id="PTHR31305:SF2">
    <property type="entry name" value="SNARE-ASSOCIATED PROTEIN SNAPIN"/>
    <property type="match status" value="1"/>
</dbReference>
<dbReference type="Proteomes" id="UP000694846">
    <property type="component" value="Unplaced"/>
</dbReference>
<feature type="region of interest" description="Disordered" evidence="1">
    <location>
        <begin position="183"/>
        <end position="244"/>
    </location>
</feature>
<feature type="compositionally biased region" description="Polar residues" evidence="1">
    <location>
        <begin position="232"/>
        <end position="244"/>
    </location>
</feature>
<proteinExistence type="predicted"/>
<evidence type="ECO:0000313" key="3">
    <source>
        <dbReference type="RefSeq" id="XP_025418184.1"/>
    </source>
</evidence>
<dbReference type="InterPro" id="IPR017246">
    <property type="entry name" value="Snapin"/>
</dbReference>
<dbReference type="GeneID" id="112688952"/>
<gene>
    <name evidence="3" type="primary">LOC112688952</name>
</gene>
<dbReference type="GO" id="GO:0008021">
    <property type="term" value="C:synaptic vesicle"/>
    <property type="evidence" value="ECO:0007669"/>
    <property type="project" value="TreeGrafter"/>
</dbReference>
<dbReference type="GO" id="GO:0099078">
    <property type="term" value="C:BORC complex"/>
    <property type="evidence" value="ECO:0007669"/>
    <property type="project" value="TreeGrafter"/>
</dbReference>
<dbReference type="AlphaFoldDB" id="A0A8B8G4L7"/>
<accession>A0A8B8G4L7</accession>
<organism evidence="2 3">
    <name type="scientific">Sipha flava</name>
    <name type="common">yellow sugarcane aphid</name>
    <dbReference type="NCBI Taxonomy" id="143950"/>
    <lineage>
        <taxon>Eukaryota</taxon>
        <taxon>Metazoa</taxon>
        <taxon>Ecdysozoa</taxon>
        <taxon>Arthropoda</taxon>
        <taxon>Hexapoda</taxon>
        <taxon>Insecta</taxon>
        <taxon>Pterygota</taxon>
        <taxon>Neoptera</taxon>
        <taxon>Paraneoptera</taxon>
        <taxon>Hemiptera</taxon>
        <taxon>Sternorrhyncha</taxon>
        <taxon>Aphidomorpha</taxon>
        <taxon>Aphidoidea</taxon>
        <taxon>Aphididae</taxon>
        <taxon>Sipha</taxon>
    </lineage>
</organism>
<feature type="region of interest" description="Disordered" evidence="1">
    <location>
        <begin position="1"/>
        <end position="33"/>
    </location>
</feature>
<evidence type="ECO:0000256" key="1">
    <source>
        <dbReference type="SAM" id="MobiDB-lite"/>
    </source>
</evidence>
<dbReference type="GO" id="GO:0000149">
    <property type="term" value="F:SNARE binding"/>
    <property type="evidence" value="ECO:0007669"/>
    <property type="project" value="TreeGrafter"/>
</dbReference>
<dbReference type="GO" id="GO:0007040">
    <property type="term" value="P:lysosome organization"/>
    <property type="evidence" value="ECO:0007669"/>
    <property type="project" value="TreeGrafter"/>
</dbReference>
<reference evidence="3" key="1">
    <citation type="submission" date="2025-08" db="UniProtKB">
        <authorList>
            <consortium name="RefSeq"/>
        </authorList>
    </citation>
    <scope>IDENTIFICATION</scope>
    <source>
        <tissue evidence="3">Whole body</tissue>
    </source>
</reference>
<dbReference type="OrthoDB" id="5399166at2759"/>
<keyword evidence="2" id="KW-1185">Reference proteome</keyword>
<dbReference type="RefSeq" id="XP_025418184.1">
    <property type="nucleotide sequence ID" value="XM_025562399.1"/>
</dbReference>
<feature type="compositionally biased region" description="Basic and acidic residues" evidence="1">
    <location>
        <begin position="209"/>
        <end position="229"/>
    </location>
</feature>
<dbReference type="GO" id="GO:0008333">
    <property type="term" value="P:endosome to lysosome transport"/>
    <property type="evidence" value="ECO:0007669"/>
    <property type="project" value="TreeGrafter"/>
</dbReference>
<protein>
    <submittedName>
        <fullName evidence="3">Uncharacterized protein LOC112688952</fullName>
    </submittedName>
</protein>
<sequence length="244" mass="26217">MDDETPSAVSHTTAVTNDRVDTPLNSSIADYSPDDEDLDEAAVAATAAAEATRDTLADGLVASLLRPCVDCLDASVQCTRLSQLDLKLQLDSLAAELKRLSLAQHDYLFAVSSATSPQSPTTADKIASVTSSKTVANTSVLLDGYARRLCDARAKIAVVGNILESTQDRLRVLSHRIGREHNNRRSLLEPPTVVNGSVTEDSEVEELEDKIIVEENNYNKDENDSKQVDEAVTSTTASEPSTLS</sequence>
<dbReference type="GO" id="GO:0006886">
    <property type="term" value="P:intracellular protein transport"/>
    <property type="evidence" value="ECO:0007669"/>
    <property type="project" value="InterPro"/>
</dbReference>
<dbReference type="GO" id="GO:2000300">
    <property type="term" value="P:regulation of synaptic vesicle exocytosis"/>
    <property type="evidence" value="ECO:0007669"/>
    <property type="project" value="TreeGrafter"/>
</dbReference>
<dbReference type="GO" id="GO:0031083">
    <property type="term" value="C:BLOC-1 complex"/>
    <property type="evidence" value="ECO:0007669"/>
    <property type="project" value="InterPro"/>
</dbReference>
<dbReference type="GO" id="GO:0016079">
    <property type="term" value="P:synaptic vesicle exocytosis"/>
    <property type="evidence" value="ECO:0007669"/>
    <property type="project" value="TreeGrafter"/>
</dbReference>